<dbReference type="InterPro" id="IPR044772">
    <property type="entry name" value="NO3_transporter"/>
</dbReference>
<gene>
    <name evidence="10" type="ORF">CR203_17500</name>
</gene>
<dbReference type="PROSITE" id="PS50850">
    <property type="entry name" value="MFS"/>
    <property type="match status" value="1"/>
</dbReference>
<proteinExistence type="inferred from homology"/>
<feature type="transmembrane region" description="Helical" evidence="8">
    <location>
        <begin position="224"/>
        <end position="242"/>
    </location>
</feature>
<keyword evidence="8" id="KW-1003">Cell membrane</keyword>
<evidence type="ECO:0000313" key="10">
    <source>
        <dbReference type="EMBL" id="RKL66086.1"/>
    </source>
</evidence>
<dbReference type="PANTHER" id="PTHR23515">
    <property type="entry name" value="HIGH-AFFINITY NITRATE TRANSPORTER 2.3"/>
    <property type="match status" value="1"/>
</dbReference>
<dbReference type="SUPFAM" id="SSF103473">
    <property type="entry name" value="MFS general substrate transporter"/>
    <property type="match status" value="1"/>
</dbReference>
<dbReference type="Pfam" id="PF07690">
    <property type="entry name" value="MFS_1"/>
    <property type="match status" value="2"/>
</dbReference>
<comment type="similarity">
    <text evidence="2 8">Belongs to the major facilitator superfamily. Nitrate/nitrite porter (TC 2.A.1.8) family.</text>
</comment>
<name>A0A3A9KMX7_9BACI</name>
<dbReference type="InterPro" id="IPR011701">
    <property type="entry name" value="MFS"/>
</dbReference>
<evidence type="ECO:0000256" key="5">
    <source>
        <dbReference type="ARBA" id="ARBA00022989"/>
    </source>
</evidence>
<dbReference type="InterPro" id="IPR004737">
    <property type="entry name" value="NO3_transporter_NarK/NarU-like"/>
</dbReference>
<feature type="transmembrane region" description="Helical" evidence="8">
    <location>
        <begin position="254"/>
        <end position="272"/>
    </location>
</feature>
<keyword evidence="4 8" id="KW-0812">Transmembrane</keyword>
<dbReference type="InterPro" id="IPR020846">
    <property type="entry name" value="MFS_dom"/>
</dbReference>
<feature type="transmembrane region" description="Helical" evidence="8">
    <location>
        <begin position="16"/>
        <end position="34"/>
    </location>
</feature>
<dbReference type="GO" id="GO:0042128">
    <property type="term" value="P:nitrate assimilation"/>
    <property type="evidence" value="ECO:0007669"/>
    <property type="project" value="UniProtKB-UniRule"/>
</dbReference>
<protein>
    <recommendedName>
        <fullName evidence="8">Nitrate/nitrite transporter</fullName>
    </recommendedName>
</protein>
<dbReference type="AlphaFoldDB" id="A0A3A9KMX7"/>
<keyword evidence="3 8" id="KW-0813">Transport</keyword>
<feature type="domain" description="Major facilitator superfamily (MFS) profile" evidence="9">
    <location>
        <begin position="16"/>
        <end position="471"/>
    </location>
</feature>
<evidence type="ECO:0000256" key="6">
    <source>
        <dbReference type="ARBA" id="ARBA00023063"/>
    </source>
</evidence>
<keyword evidence="11" id="KW-1185">Reference proteome</keyword>
<keyword evidence="7 8" id="KW-0472">Membrane</keyword>
<dbReference type="RefSeq" id="WP_110938158.1">
    <property type="nucleotide sequence ID" value="NZ_KZ614147.1"/>
</dbReference>
<evidence type="ECO:0000313" key="11">
    <source>
        <dbReference type="Proteomes" id="UP000281498"/>
    </source>
</evidence>
<evidence type="ECO:0000256" key="7">
    <source>
        <dbReference type="ARBA" id="ARBA00023136"/>
    </source>
</evidence>
<evidence type="ECO:0000256" key="3">
    <source>
        <dbReference type="ARBA" id="ARBA00022448"/>
    </source>
</evidence>
<organism evidence="10 11">
    <name type="scientific">Salipaludibacillus neizhouensis</name>
    <dbReference type="NCBI Taxonomy" id="885475"/>
    <lineage>
        <taxon>Bacteria</taxon>
        <taxon>Bacillati</taxon>
        <taxon>Bacillota</taxon>
        <taxon>Bacilli</taxon>
        <taxon>Bacillales</taxon>
        <taxon>Bacillaceae</taxon>
    </lineage>
</organism>
<feature type="transmembrane region" description="Helical" evidence="8">
    <location>
        <begin position="54"/>
        <end position="75"/>
    </location>
</feature>
<feature type="transmembrane region" description="Helical" evidence="8">
    <location>
        <begin position="385"/>
        <end position="409"/>
    </location>
</feature>
<evidence type="ECO:0000256" key="4">
    <source>
        <dbReference type="ARBA" id="ARBA00022692"/>
    </source>
</evidence>
<evidence type="ECO:0000256" key="1">
    <source>
        <dbReference type="ARBA" id="ARBA00004651"/>
    </source>
</evidence>
<keyword evidence="5 8" id="KW-1133">Transmembrane helix</keyword>
<comment type="subcellular location">
    <subcellularLocation>
        <location evidence="1 8">Cell membrane</location>
        <topology evidence="1 8">Multi-pass membrane protein</topology>
    </subcellularLocation>
</comment>
<feature type="transmembrane region" description="Helical" evidence="8">
    <location>
        <begin position="175"/>
        <end position="194"/>
    </location>
</feature>
<dbReference type="GO" id="GO:0015112">
    <property type="term" value="F:nitrate transmembrane transporter activity"/>
    <property type="evidence" value="ECO:0007669"/>
    <property type="project" value="UniProtKB-UniRule"/>
</dbReference>
<evidence type="ECO:0000256" key="2">
    <source>
        <dbReference type="ARBA" id="ARBA00008432"/>
    </source>
</evidence>
<dbReference type="Proteomes" id="UP000281498">
    <property type="component" value="Unassembled WGS sequence"/>
</dbReference>
<feature type="transmembrane region" description="Helical" evidence="8">
    <location>
        <begin position="421"/>
        <end position="442"/>
    </location>
</feature>
<dbReference type="GO" id="GO:0005886">
    <property type="term" value="C:plasma membrane"/>
    <property type="evidence" value="ECO:0007669"/>
    <property type="project" value="UniProtKB-SubCell"/>
</dbReference>
<sequence>MKTADIFKFKSQRMKVLHLTWIAFFISFFTWFNMAPLATTMLDTMDWMTTEHLAALGILNVALTIPARIVVGMFLDRFGPRVVYSALLILMSIPTFMFAFGDTWTQLMISRLLLSSIGASFVIGIRMVSEWFPPKDVGFAEGIYGGWGNFGSAAAAMLLPWFALTMLGGDNGWRYAVALTGVICIIYGIIYFICVRDTPEGKAFIKPKKSGAMEVSTWKDMIQLILWTLPLGGALAVLAWRIEGMGFISSNVLYITYTVIGITMIYQVLKILQVNVPILKKGVPKDDHYNFKNVAALNSTYFANFGAELAIISMLPMFFQLTFTLTPATAGMIAASFAFINLVARPLGGVLSDRLGNRKRVMLTYLIGISIGLVVMGFIESGWPLILAIVVTILTSVFVQGAEGATFAIIPMIKKRLTGQVAGMAGAYGNVGATLYLTLYTFVTPQQFFFVLAGGAFASFVICYFWLEEPDNSFAGDYYQSSVDKQNAIDTDSLAKEALELKKTASGGR</sequence>
<evidence type="ECO:0000256" key="8">
    <source>
        <dbReference type="RuleBase" id="RU366033"/>
    </source>
</evidence>
<feature type="transmembrane region" description="Helical" evidence="8">
    <location>
        <begin position="448"/>
        <end position="467"/>
    </location>
</feature>
<dbReference type="Gene3D" id="1.20.1250.20">
    <property type="entry name" value="MFS general substrate transporter like domains"/>
    <property type="match status" value="2"/>
</dbReference>
<dbReference type="NCBIfam" id="TIGR00886">
    <property type="entry name" value="2A0108"/>
    <property type="match status" value="1"/>
</dbReference>
<feature type="transmembrane region" description="Helical" evidence="8">
    <location>
        <begin position="361"/>
        <end position="379"/>
    </location>
</feature>
<feature type="transmembrane region" description="Helical" evidence="8">
    <location>
        <begin position="318"/>
        <end position="340"/>
    </location>
</feature>
<dbReference type="InterPro" id="IPR036259">
    <property type="entry name" value="MFS_trans_sf"/>
</dbReference>
<reference evidence="10 11" key="1">
    <citation type="submission" date="2017-10" db="EMBL/GenBank/DDBJ databases">
        <title>Bacillus sp. nov., a halophilic bacterium isolated from a Keqin Lake.</title>
        <authorList>
            <person name="Wang H."/>
        </authorList>
    </citation>
    <scope>NUCLEOTIDE SEQUENCE [LARGE SCALE GENOMIC DNA]</scope>
    <source>
        <strain evidence="10 11">KCTC 13187</strain>
    </source>
</reference>
<dbReference type="GO" id="GO:0015113">
    <property type="term" value="F:nitrite transmembrane transporter activity"/>
    <property type="evidence" value="ECO:0007669"/>
    <property type="project" value="InterPro"/>
</dbReference>
<comment type="caution">
    <text evidence="10">The sequence shown here is derived from an EMBL/GenBank/DDBJ whole genome shotgun (WGS) entry which is preliminary data.</text>
</comment>
<keyword evidence="6 8" id="KW-0534">Nitrate assimilation</keyword>
<accession>A0A3A9KMX7</accession>
<feature type="transmembrane region" description="Helical" evidence="8">
    <location>
        <begin position="82"/>
        <end position="100"/>
    </location>
</feature>
<dbReference type="EMBL" id="PDOE01000009">
    <property type="protein sequence ID" value="RKL66086.1"/>
    <property type="molecule type" value="Genomic_DNA"/>
</dbReference>
<evidence type="ECO:0000259" key="9">
    <source>
        <dbReference type="PROSITE" id="PS50850"/>
    </source>
</evidence>
<dbReference type="OrthoDB" id="9773404at2"/>
<feature type="transmembrane region" description="Helical" evidence="8">
    <location>
        <begin position="144"/>
        <end position="163"/>
    </location>
</feature>